<reference evidence="2" key="1">
    <citation type="submission" date="2020-04" db="EMBL/GenBank/DDBJ databases">
        <authorList>
            <person name="Chiriac C."/>
            <person name="Salcher M."/>
            <person name="Ghai R."/>
            <person name="Kavagutti S V."/>
        </authorList>
    </citation>
    <scope>NUCLEOTIDE SEQUENCE</scope>
</reference>
<evidence type="ECO:0000256" key="1">
    <source>
        <dbReference type="SAM" id="MobiDB-lite"/>
    </source>
</evidence>
<organism evidence="2">
    <name type="scientific">uncultured Caudovirales phage</name>
    <dbReference type="NCBI Taxonomy" id="2100421"/>
    <lineage>
        <taxon>Viruses</taxon>
        <taxon>Duplodnaviria</taxon>
        <taxon>Heunggongvirae</taxon>
        <taxon>Uroviricota</taxon>
        <taxon>Caudoviricetes</taxon>
        <taxon>Peduoviridae</taxon>
        <taxon>Maltschvirus</taxon>
        <taxon>Maltschvirus maltsch</taxon>
    </lineage>
</organism>
<accession>A0A6J5KKB5</accession>
<proteinExistence type="predicted"/>
<name>A0A6J5KKB5_9CAUD</name>
<sequence>MSAPANTFQTYTAKGIREDLANVIYNISPADTPFISNAGKETVSNTYYEWQVDSLAATDSTNAAIEGDDPTIQTSNPTSRVGNYTQISVKTVIVSGTLEAVDKAGRRSELAYQLAKRSKELKRDMEVIATSNQAGNAGSSSSARKTAGFEAWLVTNTFRGSGGANPTLSGTTSGYPNAGATDGTQRSFTETLVKSMVKSVYVNSVTQPPILMVGPANKQQASTFAGIAVNRYQITSPKPGAVIGAADVYVSDFGEISIVPNRFQRERSAFGFNPEYASIVTLRNFQQLELAKTGDSEKRELLVEWGVKIHNEAAHGIVADLNTSY</sequence>
<dbReference type="EMBL" id="LR796146">
    <property type="protein sequence ID" value="CAB4121377.1"/>
    <property type="molecule type" value="Genomic_DNA"/>
</dbReference>
<feature type="region of interest" description="Disordered" evidence="1">
    <location>
        <begin position="163"/>
        <end position="182"/>
    </location>
</feature>
<protein>
    <recommendedName>
        <fullName evidence="3">Head protein</fullName>
    </recommendedName>
</protein>
<dbReference type="InterPro" id="IPR035198">
    <property type="entry name" value="SU10_MCP"/>
</dbReference>
<evidence type="ECO:0000313" key="2">
    <source>
        <dbReference type="EMBL" id="CAB4121377.1"/>
    </source>
</evidence>
<feature type="compositionally biased region" description="Polar residues" evidence="1">
    <location>
        <begin position="163"/>
        <end position="175"/>
    </location>
</feature>
<evidence type="ECO:0008006" key="3">
    <source>
        <dbReference type="Google" id="ProtNLM"/>
    </source>
</evidence>
<dbReference type="Pfam" id="PF17236">
    <property type="entry name" value="SU10_MCP"/>
    <property type="match status" value="1"/>
</dbReference>
<gene>
    <name evidence="2" type="ORF">UFOVP12_28</name>
</gene>